<evidence type="ECO:0000313" key="3">
    <source>
        <dbReference type="Proteomes" id="UP001604335"/>
    </source>
</evidence>
<proteinExistence type="predicted"/>
<dbReference type="RefSeq" id="WP_393013373.1">
    <property type="nucleotide sequence ID" value="NZ_JAZAQF010000069.1"/>
</dbReference>
<dbReference type="EMBL" id="JAZAQF010000069">
    <property type="protein sequence ID" value="MFG3818226.1"/>
    <property type="molecule type" value="Genomic_DNA"/>
</dbReference>
<dbReference type="InterPro" id="IPR025248">
    <property type="entry name" value="DUF4007"/>
</dbReference>
<accession>A0ABW7CB14</accession>
<gene>
    <name evidence="2" type="ORF">VPK24_11315</name>
</gene>
<reference evidence="3" key="1">
    <citation type="journal article" date="2024" name="Algal Res.">
        <title>Biochemical, toxicological and genomic investigation of a high-biomass producing Limnothrix strain isolated from Italian shallow drinking water reservoir.</title>
        <authorList>
            <person name="Simonazzi M."/>
            <person name="Shishido T.K."/>
            <person name="Delbaje E."/>
            <person name="Wahlsten M."/>
            <person name="Fewer D.P."/>
            <person name="Sivonen K."/>
            <person name="Pezzolesi L."/>
            <person name="Pistocchi R."/>
        </authorList>
    </citation>
    <scope>NUCLEOTIDE SEQUENCE [LARGE SCALE GENOMIC DNA]</scope>
    <source>
        <strain evidence="3">LRLZ20PSL1</strain>
    </source>
</reference>
<organism evidence="2 3">
    <name type="scientific">Limnothrix redekei LRLZ20PSL1</name>
    <dbReference type="NCBI Taxonomy" id="3112953"/>
    <lineage>
        <taxon>Bacteria</taxon>
        <taxon>Bacillati</taxon>
        <taxon>Cyanobacteriota</taxon>
        <taxon>Cyanophyceae</taxon>
        <taxon>Pseudanabaenales</taxon>
        <taxon>Pseudanabaenaceae</taxon>
        <taxon>Limnothrix</taxon>
    </lineage>
</organism>
<comment type="caution">
    <text evidence="2">The sequence shown here is derived from an EMBL/GenBank/DDBJ whole genome shotgun (WGS) entry which is preliminary data.</text>
</comment>
<evidence type="ECO:0000313" key="2">
    <source>
        <dbReference type="EMBL" id="MFG3818226.1"/>
    </source>
</evidence>
<keyword evidence="3" id="KW-1185">Reference proteome</keyword>
<evidence type="ECO:0000259" key="1">
    <source>
        <dbReference type="Pfam" id="PF13182"/>
    </source>
</evidence>
<sequence>MVRQTHLAFEIVSEATPVFARHETFHPRFGWLKKGFDRASQDSSVFLREDATVRLGVGKNMVRSIRYWCEAFKLLDNDLPTEFGQNLLRSGGWDPYLEDPASLWLLHWQLLQPNCLATAWHFTFNCFHRLEFKPDDLFSELKDYVGRLSGRAADSSLQKDISCLLRMYARLSSLKNTAEDSLDCPFSELGLIHQRSDGNYHFRVGKKHNLPAEIIIYASLIYAVSISKNVRTIPVSKLLYDPCSPGVIFKLDESSVCEAIEQVIKKKESLHLTDTAGKLQFVFDGSPEQLASEILESYYQTSFA</sequence>
<protein>
    <submittedName>
        <fullName evidence="2">DUF4007 family protein</fullName>
    </submittedName>
</protein>
<dbReference type="Pfam" id="PF13182">
    <property type="entry name" value="DUF4007"/>
    <property type="match status" value="1"/>
</dbReference>
<name>A0ABW7CB14_9CYAN</name>
<dbReference type="Proteomes" id="UP001604335">
    <property type="component" value="Unassembled WGS sequence"/>
</dbReference>
<feature type="domain" description="DUF4007" evidence="1">
    <location>
        <begin position="19"/>
        <end position="299"/>
    </location>
</feature>